<evidence type="ECO:0000313" key="1">
    <source>
        <dbReference type="EMBL" id="QEY62514.1"/>
    </source>
</evidence>
<dbReference type="InterPro" id="IPR012449">
    <property type="entry name" value="Phage_F116_Orf28"/>
</dbReference>
<evidence type="ECO:0000313" key="2">
    <source>
        <dbReference type="Proteomes" id="UP000327179"/>
    </source>
</evidence>
<organism evidence="1 2">
    <name type="scientific">Metapseudomonas lalkuanensis</name>
    <dbReference type="NCBI Taxonomy" id="2604832"/>
    <lineage>
        <taxon>Bacteria</taxon>
        <taxon>Pseudomonadati</taxon>
        <taxon>Pseudomonadota</taxon>
        <taxon>Gammaproteobacteria</taxon>
        <taxon>Pseudomonadales</taxon>
        <taxon>Pseudomonadaceae</taxon>
        <taxon>Metapseudomonas</taxon>
    </lineage>
</organism>
<gene>
    <name evidence="1" type="ORF">FXN65_10660</name>
</gene>
<dbReference type="KEGG" id="plal:FXN65_10660"/>
<dbReference type="Pfam" id="PF07867">
    <property type="entry name" value="DUF1654"/>
    <property type="match status" value="1"/>
</dbReference>
<dbReference type="AlphaFoldDB" id="A0A5J6QJ22"/>
<accession>A0A5J6QJ22</accession>
<protein>
    <submittedName>
        <fullName evidence="1">DUF1654 domain-containing protein</fullName>
    </submittedName>
</protein>
<name>A0A5J6QJ22_9GAMM</name>
<keyword evidence="2" id="KW-1185">Reference proteome</keyword>
<sequence>MEAHSLDRQSAKTYAALTRRIHAAVHSRLAQAEHQVIIRREPHESQSDWDRLIEEIRDAEVVTITPRPDGSAHLAWYVENEL</sequence>
<dbReference type="Proteomes" id="UP000327179">
    <property type="component" value="Chromosome"/>
</dbReference>
<proteinExistence type="predicted"/>
<dbReference type="EMBL" id="CP043311">
    <property type="protein sequence ID" value="QEY62514.1"/>
    <property type="molecule type" value="Genomic_DNA"/>
</dbReference>
<dbReference type="RefSeq" id="WP_151133169.1">
    <property type="nucleotide sequence ID" value="NZ_CP043311.1"/>
</dbReference>
<reference evidence="1 2" key="1">
    <citation type="submission" date="2019-08" db="EMBL/GenBank/DDBJ databases">
        <title>Whole-genome Sequencing of e-waste polymer degrading bacterium Pseudomonas sp. strain PE08.</title>
        <authorList>
            <person name="Kirdat K."/>
            <person name="Debbarma P."/>
            <person name="Narawade N."/>
            <person name="Suyal D."/>
            <person name="Thorat V."/>
            <person name="Shouche Y."/>
            <person name="Goel R."/>
            <person name="Yadav A."/>
        </authorList>
    </citation>
    <scope>NUCLEOTIDE SEQUENCE [LARGE SCALE GENOMIC DNA]</scope>
    <source>
        <strain evidence="1 2">PE08</strain>
    </source>
</reference>